<dbReference type="SUPFAM" id="SSF51905">
    <property type="entry name" value="FAD/NAD(P)-binding domain"/>
    <property type="match status" value="2"/>
</dbReference>
<dbReference type="AlphaFoldDB" id="A0AAE0ZHC7"/>
<proteinExistence type="inferred from homology"/>
<dbReference type="PRINTS" id="PR00370">
    <property type="entry name" value="FMOXYGENASE"/>
</dbReference>
<dbReference type="InterPro" id="IPR020946">
    <property type="entry name" value="Flavin_mOase-like"/>
</dbReference>
<evidence type="ECO:0000256" key="19">
    <source>
        <dbReference type="RuleBase" id="RU361177"/>
    </source>
</evidence>
<accession>A0AAE0ZHC7</accession>
<evidence type="ECO:0000256" key="9">
    <source>
        <dbReference type="ARBA" id="ARBA00022989"/>
    </source>
</evidence>
<evidence type="ECO:0000256" key="17">
    <source>
        <dbReference type="ARBA" id="ARBA00049443"/>
    </source>
</evidence>
<keyword evidence="12 18" id="KW-0472">Membrane</keyword>
<keyword evidence="6 18" id="KW-0256">Endoplasmic reticulum</keyword>
<keyword evidence="4 18" id="KW-0285">Flavoprotein</keyword>
<comment type="caution">
    <text evidence="21">The sequence shown here is derived from an EMBL/GenBank/DDBJ whole genome shotgun (WGS) entry which is preliminary data.</text>
</comment>
<evidence type="ECO:0000313" key="22">
    <source>
        <dbReference type="Proteomes" id="UP001283361"/>
    </source>
</evidence>
<comment type="catalytic activity">
    <reaction evidence="15">
        <text>hypotaurine + NADPH + O2 + H(+) = taurine + NADP(+) + H2O</text>
        <dbReference type="Rhea" id="RHEA:69819"/>
        <dbReference type="ChEBI" id="CHEBI:15377"/>
        <dbReference type="ChEBI" id="CHEBI:15378"/>
        <dbReference type="ChEBI" id="CHEBI:15379"/>
        <dbReference type="ChEBI" id="CHEBI:57783"/>
        <dbReference type="ChEBI" id="CHEBI:57853"/>
        <dbReference type="ChEBI" id="CHEBI:58349"/>
        <dbReference type="ChEBI" id="CHEBI:507393"/>
        <dbReference type="EC" id="1.14.13.8"/>
    </reaction>
    <physiologicalReaction direction="left-to-right" evidence="15">
        <dbReference type="Rhea" id="RHEA:69820"/>
    </physiologicalReaction>
</comment>
<protein>
    <recommendedName>
        <fullName evidence="19">Flavin-containing monooxygenase</fullName>
        <ecNumber evidence="19">1.-.-.-</ecNumber>
    </recommendedName>
</protein>
<dbReference type="FunFam" id="3.50.50.60:FF:000159">
    <property type="entry name" value="Dimethylaniline monooxygenase [N-oxide-forming]"/>
    <property type="match status" value="1"/>
</dbReference>
<evidence type="ECO:0000256" key="11">
    <source>
        <dbReference type="ARBA" id="ARBA00023033"/>
    </source>
</evidence>
<dbReference type="PIRSF" id="PIRSF000332">
    <property type="entry name" value="FMO"/>
    <property type="match status" value="1"/>
</dbReference>
<evidence type="ECO:0000256" key="14">
    <source>
        <dbReference type="ARBA" id="ARBA00047338"/>
    </source>
</evidence>
<organism evidence="21 22">
    <name type="scientific">Elysia crispata</name>
    <name type="common">lettuce slug</name>
    <dbReference type="NCBI Taxonomy" id="231223"/>
    <lineage>
        <taxon>Eukaryota</taxon>
        <taxon>Metazoa</taxon>
        <taxon>Spiralia</taxon>
        <taxon>Lophotrochozoa</taxon>
        <taxon>Mollusca</taxon>
        <taxon>Gastropoda</taxon>
        <taxon>Heterobranchia</taxon>
        <taxon>Euthyneura</taxon>
        <taxon>Panpulmonata</taxon>
        <taxon>Sacoglossa</taxon>
        <taxon>Placobranchoidea</taxon>
        <taxon>Plakobranchidae</taxon>
        <taxon>Elysia</taxon>
    </lineage>
</organism>
<comment type="catalytic activity">
    <reaction evidence="17">
        <text>N,N-dimethylaniline + NADPH + O2 + H(+) = N,N-dimethylaniline N-oxide + NADP(+) + H2O</text>
        <dbReference type="Rhea" id="RHEA:24468"/>
        <dbReference type="ChEBI" id="CHEBI:15377"/>
        <dbReference type="ChEBI" id="CHEBI:15378"/>
        <dbReference type="ChEBI" id="CHEBI:15379"/>
        <dbReference type="ChEBI" id="CHEBI:16269"/>
        <dbReference type="ChEBI" id="CHEBI:17735"/>
        <dbReference type="ChEBI" id="CHEBI:57783"/>
        <dbReference type="ChEBI" id="CHEBI:58349"/>
        <dbReference type="EC" id="1.14.13.8"/>
    </reaction>
    <physiologicalReaction direction="left-to-right" evidence="17">
        <dbReference type="Rhea" id="RHEA:24469"/>
    </physiologicalReaction>
</comment>
<keyword evidence="7 18" id="KW-0274">FAD</keyword>
<evidence type="ECO:0000256" key="8">
    <source>
        <dbReference type="ARBA" id="ARBA00022857"/>
    </source>
</evidence>
<keyword evidence="11 18" id="KW-0503">Monooxygenase</keyword>
<evidence type="ECO:0000256" key="4">
    <source>
        <dbReference type="ARBA" id="ARBA00022630"/>
    </source>
</evidence>
<evidence type="ECO:0000256" key="2">
    <source>
        <dbReference type="ARBA" id="ARBA00004389"/>
    </source>
</evidence>
<dbReference type="InterPro" id="IPR050346">
    <property type="entry name" value="FMO-like"/>
</dbReference>
<keyword evidence="9 20" id="KW-1133">Transmembrane helix</keyword>
<feature type="transmembrane region" description="Helical" evidence="20">
    <location>
        <begin position="514"/>
        <end position="538"/>
    </location>
</feature>
<evidence type="ECO:0000256" key="5">
    <source>
        <dbReference type="ARBA" id="ARBA00022692"/>
    </source>
</evidence>
<comment type="catalytic activity">
    <reaction evidence="14">
        <text>hypotaurine + NADH + O2 + H(+) = taurine + NAD(+) + H2O</text>
        <dbReference type="Rhea" id="RHEA:74111"/>
        <dbReference type="ChEBI" id="CHEBI:15377"/>
        <dbReference type="ChEBI" id="CHEBI:15378"/>
        <dbReference type="ChEBI" id="CHEBI:15379"/>
        <dbReference type="ChEBI" id="CHEBI:57540"/>
        <dbReference type="ChEBI" id="CHEBI:57853"/>
        <dbReference type="ChEBI" id="CHEBI:57945"/>
        <dbReference type="ChEBI" id="CHEBI:507393"/>
        <dbReference type="EC" id="1.14.13.8"/>
    </reaction>
    <physiologicalReaction direction="left-to-right" evidence="14">
        <dbReference type="Rhea" id="RHEA:74112"/>
    </physiologicalReaction>
</comment>
<dbReference type="InterPro" id="IPR000960">
    <property type="entry name" value="Flavin_mOase"/>
</dbReference>
<name>A0AAE0ZHC7_9GAST</name>
<dbReference type="PANTHER" id="PTHR23023">
    <property type="entry name" value="DIMETHYLANILINE MONOOXYGENASE"/>
    <property type="match status" value="1"/>
</dbReference>
<keyword evidence="5 20" id="KW-0812">Transmembrane</keyword>
<evidence type="ECO:0000256" key="7">
    <source>
        <dbReference type="ARBA" id="ARBA00022827"/>
    </source>
</evidence>
<keyword evidence="8 18" id="KW-0521">NADP</keyword>
<evidence type="ECO:0000256" key="6">
    <source>
        <dbReference type="ARBA" id="ARBA00022824"/>
    </source>
</evidence>
<dbReference type="Proteomes" id="UP001283361">
    <property type="component" value="Unassembled WGS sequence"/>
</dbReference>
<dbReference type="InterPro" id="IPR036188">
    <property type="entry name" value="FAD/NAD-bd_sf"/>
</dbReference>
<evidence type="ECO:0000256" key="1">
    <source>
        <dbReference type="ARBA" id="ARBA00001974"/>
    </source>
</evidence>
<comment type="subcellular location">
    <subcellularLocation>
        <location evidence="2">Endoplasmic reticulum membrane</location>
        <topology evidence="2">Single-pass membrane protein</topology>
    </subcellularLocation>
</comment>
<dbReference type="PRINTS" id="PR01121">
    <property type="entry name" value="FMOXYGENASE1"/>
</dbReference>
<dbReference type="EMBL" id="JAWDGP010003942">
    <property type="protein sequence ID" value="KAK3769342.1"/>
    <property type="molecule type" value="Genomic_DNA"/>
</dbReference>
<dbReference type="GO" id="GO:0005789">
    <property type="term" value="C:endoplasmic reticulum membrane"/>
    <property type="evidence" value="ECO:0007669"/>
    <property type="project" value="UniProtKB-SubCell"/>
</dbReference>
<evidence type="ECO:0000256" key="20">
    <source>
        <dbReference type="SAM" id="Phobius"/>
    </source>
</evidence>
<evidence type="ECO:0000256" key="12">
    <source>
        <dbReference type="ARBA" id="ARBA00023136"/>
    </source>
</evidence>
<evidence type="ECO:0000256" key="3">
    <source>
        <dbReference type="ARBA" id="ARBA00009183"/>
    </source>
</evidence>
<comment type="similarity">
    <text evidence="3 18 19">Belongs to the FMO family.</text>
</comment>
<dbReference type="GO" id="GO:0004499">
    <property type="term" value="F:N,N-dimethylaniline monooxygenase activity"/>
    <property type="evidence" value="ECO:0007669"/>
    <property type="project" value="UniProtKB-UniRule"/>
</dbReference>
<gene>
    <name evidence="21" type="ORF">RRG08_008834</name>
</gene>
<evidence type="ECO:0000313" key="21">
    <source>
        <dbReference type="EMBL" id="KAK3769342.1"/>
    </source>
</evidence>
<evidence type="ECO:0000256" key="18">
    <source>
        <dbReference type="PIRNR" id="PIRNR000332"/>
    </source>
</evidence>
<comment type="catalytic activity">
    <reaction evidence="16">
        <text>trimethylamine + NADPH + O2 = trimethylamine N-oxide + NADP(+) + H2O</text>
        <dbReference type="Rhea" id="RHEA:31979"/>
        <dbReference type="ChEBI" id="CHEBI:15377"/>
        <dbReference type="ChEBI" id="CHEBI:15379"/>
        <dbReference type="ChEBI" id="CHEBI:15724"/>
        <dbReference type="ChEBI" id="CHEBI:57783"/>
        <dbReference type="ChEBI" id="CHEBI:58349"/>
        <dbReference type="ChEBI" id="CHEBI:58389"/>
        <dbReference type="EC" id="1.14.13.148"/>
    </reaction>
    <physiologicalReaction direction="left-to-right" evidence="16">
        <dbReference type="Rhea" id="RHEA:31980"/>
    </physiologicalReaction>
</comment>
<evidence type="ECO:0000256" key="10">
    <source>
        <dbReference type="ARBA" id="ARBA00023002"/>
    </source>
</evidence>
<dbReference type="Pfam" id="PF00743">
    <property type="entry name" value="FMO-like"/>
    <property type="match status" value="1"/>
</dbReference>
<reference evidence="21" key="1">
    <citation type="journal article" date="2023" name="G3 (Bethesda)">
        <title>A reference genome for the long-term kleptoplast-retaining sea slug Elysia crispata morphotype clarki.</title>
        <authorList>
            <person name="Eastman K.E."/>
            <person name="Pendleton A.L."/>
            <person name="Shaikh M.A."/>
            <person name="Suttiyut T."/>
            <person name="Ogas R."/>
            <person name="Tomko P."/>
            <person name="Gavelis G."/>
            <person name="Widhalm J.R."/>
            <person name="Wisecaver J.H."/>
        </authorList>
    </citation>
    <scope>NUCLEOTIDE SEQUENCE</scope>
    <source>
        <strain evidence="21">ECLA1</strain>
    </source>
</reference>
<evidence type="ECO:0000256" key="13">
    <source>
        <dbReference type="ARBA" id="ARBA00045957"/>
    </source>
</evidence>
<dbReference type="InterPro" id="IPR002253">
    <property type="entry name" value="Flavin_mOase_1"/>
</dbReference>
<comment type="function">
    <text evidence="13">Broad spectrum monooxygenase that catalyzes the oxygenation of a wide variety of nitrogen- and sulfur-containing compounds including xenobiotics. Catalyzes the S-oxygenation of hypotaurine to produce taurine, an organic osmolyte involved in cell volume regulation as well as a variety of cytoprotective and developmental processes. In vitro, catalyzes the N-oxygenation of trimethylamine (TMA) to produce trimethylamine N-oxide (TMAO) and could therefore participate to the detoxification of this compound that is generated by the action of gut microbiota from dietary precursors such as choline, choline containing compounds, betaine or L-carnitine.</text>
</comment>
<keyword evidence="22" id="KW-1185">Reference proteome</keyword>
<evidence type="ECO:0000256" key="15">
    <source>
        <dbReference type="ARBA" id="ARBA00048041"/>
    </source>
</evidence>
<keyword evidence="10 18" id="KW-0560">Oxidoreductase</keyword>
<dbReference type="EC" id="1.-.-.-" evidence="19"/>
<dbReference type="Gene3D" id="3.50.50.60">
    <property type="entry name" value="FAD/NAD(P)-binding domain"/>
    <property type="match status" value="1"/>
</dbReference>
<evidence type="ECO:0000256" key="16">
    <source>
        <dbReference type="ARBA" id="ARBA00048088"/>
    </source>
</evidence>
<sequence length="542" mass="61040">MMSETRRVAVIGAGASGLTAIKCCLDDGLVPVCFERTDSIGGLWCYRDKRLKGQTSVMKSTVTNSSKELMCYSDFPMPKHFANCMHNSQLVKYFHLYADHFNLKRHIKHQTEVLSVEKADDYSTSGRWKVCHRHVRAGDTDTEVFDAVLVCSGSQTDIRVPEFEGLKDFQGKVLHTNDYQTADGFEDKTVLIVGMGNSAGDCAVDLSRVAKQVFLSTRRGSWVAPRLSEHGLPMDLVRVNRFKMFLEKHFRCVCERWAERKLNARFDHTLYRLKPDHGFFSYQSMLNDDLPSRILTGSVKVKDDVRRFKKSCVEFVDGSTEQDVDAVILATGFTTDFPFLDKNLLKREVNNVPLYRLMFPPDLDRGTLAVIGCFQPVGSLMPMAEMQCRVATRVFKGLVALPDSTTMWADIRQRQVMAAAAMTPTQRYTVAVPQIPYMDELGRLIGCCPDFVTTFLTDPILAIKLWFGPVYPYSYRLCGPGKWQGAREAIVTAMDRVKAPFNTRSVSAKKDHSIIFGLWQGIWACISAFILGLMAVVISGLI</sequence>
<dbReference type="GO" id="GO:0034899">
    <property type="term" value="F:trimethylamine monooxygenase activity"/>
    <property type="evidence" value="ECO:0007669"/>
    <property type="project" value="UniProtKB-EC"/>
</dbReference>
<dbReference type="GO" id="GO:0050661">
    <property type="term" value="F:NADP binding"/>
    <property type="evidence" value="ECO:0007669"/>
    <property type="project" value="InterPro"/>
</dbReference>
<comment type="cofactor">
    <cofactor evidence="1 18 19">
        <name>FAD</name>
        <dbReference type="ChEBI" id="CHEBI:57692"/>
    </cofactor>
</comment>
<dbReference type="GO" id="GO:0050660">
    <property type="term" value="F:flavin adenine dinucleotide binding"/>
    <property type="evidence" value="ECO:0007669"/>
    <property type="project" value="InterPro"/>
</dbReference>